<feature type="domain" description="MBG" evidence="2">
    <location>
        <begin position="3015"/>
        <end position="3073"/>
    </location>
</feature>
<feature type="domain" description="MBG" evidence="2">
    <location>
        <begin position="4435"/>
        <end position="4513"/>
    </location>
</feature>
<evidence type="ECO:0000259" key="3">
    <source>
        <dbReference type="Pfam" id="PF18887"/>
    </source>
</evidence>
<feature type="domain" description="MBG" evidence="2">
    <location>
        <begin position="3185"/>
        <end position="3265"/>
    </location>
</feature>
<feature type="domain" description="MBG" evidence="2">
    <location>
        <begin position="3763"/>
        <end position="3838"/>
    </location>
</feature>
<feature type="domain" description="MBG" evidence="2">
    <location>
        <begin position="5356"/>
        <end position="5416"/>
    </location>
</feature>
<accession>A0AAE3VF16</accession>
<evidence type="ECO:0000313" key="5">
    <source>
        <dbReference type="Proteomes" id="UP001238163"/>
    </source>
</evidence>
<feature type="domain" description="MBG" evidence="2">
    <location>
        <begin position="3922"/>
        <end position="3996"/>
    </location>
</feature>
<feature type="domain" description="MBG" evidence="2">
    <location>
        <begin position="919"/>
        <end position="997"/>
    </location>
</feature>
<dbReference type="InterPro" id="IPR043772">
    <property type="entry name" value="MBG_3"/>
</dbReference>
<keyword evidence="5" id="KW-1185">Reference proteome</keyword>
<feature type="domain" description="MBG" evidence="2">
    <location>
        <begin position="4603"/>
        <end position="4680"/>
    </location>
</feature>
<evidence type="ECO:0000256" key="1">
    <source>
        <dbReference type="SAM" id="MobiDB-lite"/>
    </source>
</evidence>
<comment type="caution">
    <text evidence="4">The sequence shown here is derived from an EMBL/GenBank/DDBJ whole genome shotgun (WGS) entry which is preliminary data.</text>
</comment>
<gene>
    <name evidence="4" type="ORF">J3R75_001419</name>
</gene>
<feature type="domain" description="MBG" evidence="2">
    <location>
        <begin position="2083"/>
        <end position="2160"/>
    </location>
</feature>
<feature type="domain" description="MBG" evidence="2">
    <location>
        <begin position="1249"/>
        <end position="1332"/>
    </location>
</feature>
<feature type="domain" description="MBG" evidence="2">
    <location>
        <begin position="4764"/>
        <end position="4840"/>
    </location>
</feature>
<feature type="domain" description="MBG" evidence="2">
    <location>
        <begin position="5263"/>
        <end position="5336"/>
    </location>
</feature>
<feature type="domain" description="MBG" evidence="3">
    <location>
        <begin position="6642"/>
        <end position="6713"/>
    </location>
</feature>
<feature type="domain" description="MBG" evidence="3">
    <location>
        <begin position="6714"/>
        <end position="6784"/>
    </location>
</feature>
<feature type="domain" description="MBG" evidence="2">
    <location>
        <begin position="1751"/>
        <end position="1832"/>
    </location>
</feature>
<protein>
    <submittedName>
        <fullName evidence="4">Uncharacterized protein</fullName>
    </submittedName>
</protein>
<feature type="region of interest" description="Disordered" evidence="1">
    <location>
        <begin position="1256"/>
        <end position="1282"/>
    </location>
</feature>
<feature type="domain" description="MBG" evidence="2">
    <location>
        <begin position="3433"/>
        <end position="3513"/>
    </location>
</feature>
<feature type="domain" description="MBG" evidence="2">
    <location>
        <begin position="5638"/>
        <end position="5714"/>
    </location>
</feature>
<feature type="domain" description="MBG" evidence="2">
    <location>
        <begin position="4261"/>
        <end position="4338"/>
    </location>
</feature>
<feature type="domain" description="MBG" evidence="2">
    <location>
        <begin position="4094"/>
        <end position="4174"/>
    </location>
</feature>
<evidence type="ECO:0000259" key="2">
    <source>
        <dbReference type="Pfam" id="PF18676"/>
    </source>
</evidence>
<dbReference type="Pfam" id="PF18887">
    <property type="entry name" value="MBG_3"/>
    <property type="match status" value="5"/>
</dbReference>
<sequence>MNFTITRRGYALRSIDMDALPDFTYNGAAQEPTPDVWDGGVLLSKDADHPDYELTYTNNLNAGTAMLTVTGINNYIGEQNRNFVIDRMDITVTPDAGQNKMLGTDDPVLTYTATPVVAGETAVFPGALTRDIGEDIGDYAITIGTLVLADGIAPNAFLAANYNLLFDETPVTFAITPVDASTFIIADIAPFAYDGTAHMPEPAMTKADGITALTAGTDYTLSYAANTNAGTATLTVTGIGNYVGTQDKTFAITPVALTVTPDAGQSKTYGDAELALTFTSAGAVGTETPAFTGALGRDAGEDVGTYAINAGTLALAENDPFLATNYTLTFNADPVVNFAITPKDAAELTIVDIATLTYNGAAQTPAPVVKDGENVLAQGDDYMLSYANNTNAGTATVTVTGTGNYTGTQNKAYTIAPIAITVTPTASQFKTYGQDDPALTYSYSAASSVAGETPAFNVDGVLARVAGDNVGTYAITQGTLALADSGAFLADNYALSFTANVPFTIIAKNVDANFTIAAVAPLTYNGLAQTPTPSVNDGDTLLLSGTDYTLSYADNTNVGEATLTATFKGNYSGTKQTNFNITQATLTVTPDANQAKTFGELDPVLAYMASGTVNGETPAFTGALARAAGTDIGTYAINQGTLAMADGVPFLAANYSLVFAAEPVVNFTINAKNASTFTIADIAPVDYTGVAQMPEPAVSDGGTVLTKDTDYALSYSADTINAGTATVTVTGIGNYTGTQDKDFTITPITITVTPDAGQSKTFGDADPAEFADTRTSTTVVDGETPAYTGALVRTAGENAGTYAINQGDLLLADGVAPNTFLAANYSLDFTAGVDFTINAKDATTLTIADIAPLAYTGIAQTPEPEVKDGATVLTKGTDYTLSYANNTNAGVDTATVTVTGTGNYTGTQDKFFTISQVAITVTPDANQSKVFGAADPAVLTYTATDGVNGETPAFTGALARAAGEVVGTYAIEQNTLALAGNGTFLASNYSLAFTTGVTFAIATYDASTLTIAPIDPVTYTGADQTPTPEVKNGETVLTENTDYILSYTDNINAGTATLTLTGIGDYSGTQDKAFTISPITITVTPDAGQGKIYGEADPAELTYTATQAAVVAGETPVYTGALARVAGGNAGTYAIGQDTLDLADGVAPNNFLAANYSLSFSAGVDFTINAKNASTLTVADIAPLAYTGAAQMPAPEVKDGDTVLTKDIDYTLSYSADTTNAGTATLTVTGIGNYTGTQDKTFTITPLTITVTPDAGQNKTFGDADPAEFTDTRTPTEVIPGETPAYTGALARVVGENAGTYAINQGNLLLADGEAPNNFRAANYSLVFTDGVDFTINPKNVDVNFTVAAVGPFIYNGTAWTPTPAVKDGDTDLTKDTDYTLSYTDNTNAGTATLTVTFTGNYSGTLAPIFTINKATITVTPLAGQSKIFGEANPVLAYTAVGAAAGETPTFTGALAPAPGDDVGEYAIVQDSLLLANGTAPNPFLVTNYNLVFTPGVTFAITPKNASTFRVADILPQVYNGAAYTPEPEVKDGATVLIKDTDYTLSYSADTTNAGTATLTVTGINNYVGTQDKDFTITPVALTVTPDAGQSKTYGEAEPTLTFTSAGAIGTETPAFSGELARVDAGTATGENAGTYAITLGSLALADNGSFLAANYSLALSPVPVTFAITPKDASGFPIPAIGPYTYDGQRHRPTPEIKDGDIPLIKDTDYTLVYNRNLHASVDTAKVTVTYKGNYSGSAIKFFNILPAPLTLTPDAEQTKTFGDSDPAFSYAAPDAIVGAITGETPAFTGALARVAGEDVGTYAITQGTLALADNDPFIASNYDLTVSAEVLFEITKKDLSAFPVAAAGPFIYDGSEHTPEPQVSNGATVLIKDTDYTLAYTNNTNVGTATLTITGIGNYEGTQDKTFTINRATIVVTPNDGQDKTFGEADPEFAYVAPGVVAGQEPIITGALTRIGAGTVAGENAGTYAITQGTLALADNGPFLAANYKLVLTEGKTFTINPKPAGDFAVPVNASYTYTGLPQEPTPEIKDGDITLIEVTDYTLGYSADHTNVGTVTLTVTYRGNYSGTKAVTFAITSAPLTVTPLAGQTKVFGSDDPVFAFSSTGAVNGETPAFTGALNRVHNDTSENIGDRYAILIGDLELVDNAPFLATNYNLFFNATPVTFTITRKNASTFTIADIASRTYDGTAYAPTPDVYDGENLLVIGADKDYTLSYAANTNAGTATLTVTGRGNYTGTKNKDYTIAPITITVTPTPDQYKTLGELDPILTYTYAADAVIAGQTPKFTGALSRDAGETVRDDYAITLGTLALTDGDGDNAFLAANYSLAIDAETFEITIFDQDLSTPFALDINSSAVVDGPFIYNGTEHTPKPAVTYDGLLLKDSDYTLTYANNTNAGTATLTVTGIENGDYEGLMITTYFTITPATLTATPDANQTKTFGEPDPVLDYTASGAVNGETPAFTGALERAAGTDIGEYAINQGTLAMADNAPFQAANYSLVFAAEPVVNFTINAKDAGIFTIADIAPADYNGAAHMPTPEVKDGETVLAKGTDYELSYTNNTNAGVDTATVIVIGKEGSNYTGAKAKTFTINAKDASTLTIADIASRAYTGLAQMPAPEVKDGGTVLVKGTHYTLSYADNTNAGIATVTVTGIGDYTGSVNTTFAINPATLTVTPNAGQLKVKGSTDPVLTYAATGAVNDETPAFTGALTRSAGEDAGAYAISQGTLALANDGAFKASNYTLAFTPGATFEIKTPSNFTIGDVVLVYTGTTHAPTPEVRSGETLLTKDTDYSLSIVSGVNAGEDVRVTVVGMGDYLGAQEKVFTIEPANLTITPVANQSKVYGAVDPVLTYTSTGAIVGEAPAFTGALGREEGENAAPYAFTLGTLAPADGDGENAFLATNYTLALNEEAPTFAITPATITVTPVAGQSKVYGADDPVLTFTATGAIAGQTSAFTGALGRTEGEDVGSYAFTLGTLELADGAGDNAAFKAANYSLALATYEAPEEAPTFAITPTVITVTPVAGQSKVYGADDPVLTYTTSEAVNGETPAFTGALGRTEGEDVGSYAFTLGTLELADGAGDNAAFLAANYTLALATYEAPEEAPTFAIRYNASTLTIAPIGPVTYDGTAYALTPEVKNGNTVLTKGTDYELSYAANTNAGTATLTLIGIGDYSGTQDKTFTIVPATITVTPDDGQDKAFGAPDPVLTYEDEDAVVGAIDGETPAFTGALSRVQGENVRDGGYPITQGTLALKDNGTFKAANYTLAFAADPVVFTIEPEDISDSTTVADINDVIYTGLAQEPTPVVTNTTTGLALVKDTDYTLSYKNNTNVGTATVTVTFKGNYTGSKETTFAITAKDASTLTIDDIAPLTYNGEAQEPAVTVKDGATTLAMGEDEDYTVSYTNNTNAGTATVTVTGQGNYTGTKDKSFTIAPIALTVTANAGQTKVFGAADPETIEYTVTPAAVVAGETPDFDGALVRAAGEAVGTYAISQGTLVLVDNDPFKAANYSLAFTPGATFAITAKNANTLTIADIAERAYTGLAHMPAPEVKDGGTVLVKDRDYTLSYNANTNAGKNTATVTVTGQGNYTGTQDKTFTITPVAITVTPKANQSKLVGDDDPALTYTFTGAVNGETPAFAGALTRAAGETLGTYAITNDGDDVLVLVDNDPFKASNYTLEFTPGVLFTIAAKDASHLTIAAIAERAYTGLAQTPTPEVKDGDTVLVKGTDYTLNYADNTNAGIATVTVTGSGDYSGSVNTTFAITKATITVTPNAGQLKVKGSTDPVLTYAATGAVNDETPAFTGALERAAGEDAGTYAITQGTLALTNDGAFLAANYTLAFTADKTFEIKTPSDFTIGDVVLVYTGAPHAPTPEVKDGDKVLEIGNDYSLSIVSGVNAGEDVRVTVVGMGDYLGAQEKVFTIEPANLTITPVANQSKVYGAVDPVLTYTSTGAIVGEPPAFTGALSRAEGEAVGTYAFTLGTLAPADGAEGNPFLAANYTLALATYEAPAEAPTFGITAKSLAGDTFTIAAIASRAYSGLAQKPTPVVKDGATTLIKDTDYTLTYADNTNVGTATVTVTGKGNYTGKTDKTFTITPVTITVTADAGQSKTIGDADPTLTYAATGAVNGQTPAFTGAFARAIGETVGTYAIGRGDLALANGEGENAAFLAANYTLAFTSGATFAITAKSLAGEAFTIADIAPLTYTGVAQKPEPDVKDGDDTLVLGTDYTLTYANNTNAGTATVTVKGKGNYTGTKDKTFTIGKATLTVAPNANQSKVFGAADPALTYQQPIAQNGETPKFAGKLARAAAGTDSGEAVGTYAITLGTLALGDNGAFKAANYTLALATYEEPAVAPTFAITAKPASTLTIDDIAPLTYNGEAQEATLTVKDGERTLEMGEDKDYTVSYAANTNAGTATVTVTGQGNYTGTKDKTFTIVPATITVTPNAGQTKVFGADDPATIEYTVTPAAVVAGETPDFDGALVRAAGEAVGTYAITQGTLVLKDNGDFKAANYSLAFTPDKTFEITAKNITGETFTIADIASRAYTGLAHMPAPEVKDGDTVLVKDRDYTLSYAANTNAGENTATVTVTGKGNYTDTKDQTFTITSVAITVTPKANQSKLFGADDPILTYTFTGAVNGETPAFAGALTRAAGETLGTYAISQGSLALADSDPFKASNYTLAFTPGVVFTIAAKDASHLTIADIAARTYDGLAQTPTPEVKDGDTVLVKGTHYTLSYADNTNAGIATVTVTGIGDYTGSVNTTFAINPATLTVTPNAGQLKVKGSTDPVLTYTTAGAVNDETPAFTGALTRAAGEDAGTYAITQGTLALTNDGAFLSANYTLAFTAGVNFEIKTPSDFTIGAVVLVYTGAPHAPTPDVWSGETLLTKDTHYSLSIVSGVNAGEEVRVTVVGMGDYSGAQEKVFTIEPANLTITPVANQSKVFGAVDPVLTYTSTGAIVGETPAFTGALSRAEGEAVGTYAFTLGTLAPADGAEGNPFLAANYTLTLADEAPTFAITAKSLAGDSFTIGAIASRAYTGLEQKPTPVVKDGVTTLVKDIDYTLTYADNTNVGTATVTVTCKGNYTGETAPTFEITPAIITITPDAKTKVFGADDPALTYTATGAVNGETPAFAGELTREEGETVGTYAITQGTLALANGADGNAFKAANYTLAFTPGATFAITAKPIAEAFTIADIAPDNTLPYTGKAQTPTPEVKDGDTVLVKGTDYTLSYANNTTLGTATGPTPPTVIVTGKGNYTGTKEKTFAIIPATITVTPTAGQSKAFGAADPALAFTATAAQNGETPKFAGELARAEGEDIGDDYAITIGTLALADNGAFLAANYTLALATYEEPAVAPTFAITPATITVTPVAGQSKVYGADDPVLTFTATGAIAGQTPVFTGALTRAEGEAVGTYAFTLETLALANGEGENTFKAANYSLALAEYVAPAVAPTFAITPAVITVTPTANLSKVFGAADPELTYAFSDAVNDETPVITGTLGRANGEAAGTYAFTLGTLAPKDNDAFLAANYSLALAEYVAPAVAPTFAITPAVITVTPSDDQSKAYGSDDPILAYTATGAIAGETPAFTGALARAEGEAVGTYAITQGTLALANGEGDNTFKAANYSLALATYDAPAVAPTFAITPAVITVTPDAGQFKVADVADPVLTYTFSDAANGETPVITGALGRAAGEDIGTYAFTLGTLVLAAGDAFLADNYILALAPGVTFEIKEANDFTIGDVGMVYTGATHAPTPDVWSGETLLAKDTHYSLSIVSGVNAGEDVRVTVVGMGDYHGVQEKVFTIVPAVITITPDAKTKVYGAADPELTYADVTAVVEGETPVITGALSREEGENAGNYAFILDDLFLADGDGDNAFLAANYTLALATYEAPAEAPTFGITPATITITPNAGQSKVYGAADPELAYAFSDAVNDETPAFTGALGRADGEAVGTYAFTLGTLAPADGEEGNPFLAANYTLALAEYDAPAVAPTFAITPATITVTPTANQSKVYGAADPVLTYAFSDAVNGEIPAFTGALARAEGENAGTYAITQGTLVLTNGEGDNAFLAANYTLALAEPAEAPTFTITPMTITVAPTANQSKVFGAADPALTFTNTGALTGQTPAFTGALTRAAGETLGTYAISQGSLALANSGAFLAANYTLEFTPGVVFTIAAKDASHLTIAAIAERAYTGVAQEPTPEVKDGDTVLDKGTHYTLSYADNTNAGIATVTVTGKGNYTGTQDKSFAITPVTITVTPNAGQTKVFGAADPVLTYAFSDAANGQTPAFVGALTRVKGEMLGAYDITIGTLALADGEDDNAFLAANYAIGFTRGVKMLIVTSNFDQDKSGTFALSSTALQLTISEVDDVIYAPETAWTPEPEVKWNDMVLIKDHDYLLHYQDNVNAGTAHVIVTGLCNVDYSKSFAIGQATATITIDDASFAYDGIPKEPAVTTTPAGLSVAILYNGAADKPIAVGTYTVAASINEPNYQGVAVPVQIEITKGTATISFADTSVGYDGTAKVPTVTTEPADLAVVLSYQDASGEQVDAPIAAGTYAVTATIDDANYQGEAETELVINKAPATISFENLEVTYDGTAKAPTVTTEPADLAVVLSYQDASGEQVGAPIAAGTYAVTASIDDTNYQGEAETELVINKATATISFAGTNVTYNGTAKAPTTTTEPAGLKVDMLYNGAADMPINAGTYAVTASIDDTNYQGEAETVLVINKATATISFADLEVTYDGTAKAPTVTTVPAGRKVDMLYNGAASEPINAGTYAVTASIDDTNYQGAGTADFEIKKAKPTITWPTPLSINEGTALSATQLAATANIPGTFVYEPPRGTILPLGTHTLQTTFVPKNLANWESPITTSVELSVITDVAAMWLAVTPHNTLDHITLVFGEAENATNDLDVNDALAPEAQVAKLVCSHITDPDKRYLGRDFRPIPTPNGESRWRLEISTPNASQIFALTWDVTAAEPTRKIYLQRLVNEQAVGFPVNMRDVSAFDVVGNGVFEIAYAPAAETTLSLRRGWNFVGNSIMSEQSLADILSKSNTRADDIFGEIWLWRNGRNQLVTLDQALNPECGYWIYCQEAFETAPIFGVEADGVIMLQPGWNLLSPPYDCTMPSADGIIPMAWQVGGDAFHMADANSALKAGKGYWLFVDAAAPITVKLARETQAQP</sequence>
<feature type="domain" description="MBG" evidence="2">
    <location>
        <begin position="5451"/>
        <end position="5523"/>
    </location>
</feature>
<feature type="domain" description="MBG" evidence="2">
    <location>
        <begin position="6079"/>
        <end position="6156"/>
    </location>
</feature>
<dbReference type="Proteomes" id="UP001238163">
    <property type="component" value="Unassembled WGS sequence"/>
</dbReference>
<dbReference type="EMBL" id="JAUSVL010000001">
    <property type="protein sequence ID" value="MDQ0289312.1"/>
    <property type="molecule type" value="Genomic_DNA"/>
</dbReference>
<feature type="domain" description="MBG" evidence="2">
    <location>
        <begin position="90"/>
        <end position="147"/>
    </location>
</feature>
<feature type="domain" description="MBG" evidence="2">
    <location>
        <begin position="5797"/>
        <end position="5853"/>
    </location>
</feature>
<feature type="domain" description="MBG" evidence="3">
    <location>
        <begin position="6417"/>
        <end position="6478"/>
    </location>
</feature>
<evidence type="ECO:0000313" key="4">
    <source>
        <dbReference type="EMBL" id="MDQ0289312.1"/>
    </source>
</evidence>
<name>A0AAE3VF16_9BACT</name>
<dbReference type="Pfam" id="PF18676">
    <property type="entry name" value="MBG_2"/>
    <property type="match status" value="41"/>
</dbReference>
<feature type="domain" description="MBG" evidence="2">
    <location>
        <begin position="257"/>
        <end position="331"/>
    </location>
</feature>
<feature type="domain" description="MBG" evidence="2">
    <location>
        <begin position="2428"/>
        <end position="2502"/>
    </location>
</feature>
<feature type="domain" description="MBG" evidence="2">
    <location>
        <begin position="1081"/>
        <end position="1164"/>
    </location>
</feature>
<feature type="domain" description="MBG" evidence="2">
    <location>
        <begin position="4923"/>
        <end position="5001"/>
    </location>
</feature>
<feature type="domain" description="MBG" evidence="2">
    <location>
        <begin position="5543"/>
        <end position="5603"/>
    </location>
</feature>
<feature type="domain" description="MBG" evidence="3">
    <location>
        <begin position="6490"/>
        <end position="6564"/>
    </location>
</feature>
<feature type="domain" description="MBG" evidence="2">
    <location>
        <begin position="2670"/>
        <end position="2747"/>
    </location>
</feature>
<feature type="domain" description="MBG" evidence="2">
    <location>
        <begin position="3599"/>
        <end position="3680"/>
    </location>
</feature>
<feature type="domain" description="MBG" evidence="2">
    <location>
        <begin position="586"/>
        <end position="660"/>
    </location>
</feature>
<feature type="domain" description="MBG" evidence="2">
    <location>
        <begin position="5892"/>
        <end position="5965"/>
    </location>
</feature>
<feature type="domain" description="MBG" evidence="2">
    <location>
        <begin position="2919"/>
        <end position="2976"/>
    </location>
</feature>
<feature type="domain" description="MBG" evidence="2">
    <location>
        <begin position="6240"/>
        <end position="6319"/>
    </location>
</feature>
<feature type="domain" description="MBG" evidence="2">
    <location>
        <begin position="420"/>
        <end position="500"/>
    </location>
</feature>
<dbReference type="InterPro" id="IPR041286">
    <property type="entry name" value="MBG_2"/>
</dbReference>
<feature type="domain" description="MBG" evidence="2">
    <location>
        <begin position="5090"/>
        <end position="5169"/>
    </location>
</feature>
<feature type="domain" description="MBG" evidence="2">
    <location>
        <begin position="1916"/>
        <end position="1998"/>
    </location>
</feature>
<organism evidence="4 5">
    <name type="scientific">Oligosphaera ethanolica</name>
    <dbReference type="NCBI Taxonomy" id="760260"/>
    <lineage>
        <taxon>Bacteria</taxon>
        <taxon>Pseudomonadati</taxon>
        <taxon>Lentisphaerota</taxon>
        <taxon>Oligosphaeria</taxon>
        <taxon>Oligosphaerales</taxon>
        <taxon>Oligosphaeraceae</taxon>
        <taxon>Oligosphaera</taxon>
    </lineage>
</organism>
<dbReference type="RefSeq" id="WP_307260730.1">
    <property type="nucleotide sequence ID" value="NZ_JAUSVL010000001.1"/>
</dbReference>
<reference evidence="4" key="1">
    <citation type="submission" date="2023-07" db="EMBL/GenBank/DDBJ databases">
        <title>Genomic Encyclopedia of Type Strains, Phase IV (KMG-IV): sequencing the most valuable type-strain genomes for metagenomic binning, comparative biology and taxonomic classification.</title>
        <authorList>
            <person name="Goeker M."/>
        </authorList>
    </citation>
    <scope>NUCLEOTIDE SEQUENCE</scope>
    <source>
        <strain evidence="4">DSM 24202</strain>
    </source>
</reference>
<feature type="domain" description="MBG" evidence="3">
    <location>
        <begin position="6566"/>
        <end position="6641"/>
    </location>
</feature>
<feature type="domain" description="MBG" evidence="2">
    <location>
        <begin position="1582"/>
        <end position="1659"/>
    </location>
</feature>
<feature type="domain" description="MBG" evidence="2">
    <location>
        <begin position="5987"/>
        <end position="6047"/>
    </location>
</feature>
<feature type="domain" description="MBG" evidence="2">
    <location>
        <begin position="2251"/>
        <end position="2332"/>
    </location>
</feature>
<feature type="domain" description="MBG" evidence="2">
    <location>
        <begin position="1417"/>
        <end position="1497"/>
    </location>
</feature>
<feature type="domain" description="MBG" evidence="2">
    <location>
        <begin position="2829"/>
        <end position="2903"/>
    </location>
</feature>
<feature type="domain" description="MBG" evidence="2">
    <location>
        <begin position="750"/>
        <end position="833"/>
    </location>
</feature>
<proteinExistence type="predicted"/>